<name>A0AAV4NLJ0_9ARAC</name>
<keyword evidence="3" id="KW-1185">Reference proteome</keyword>
<evidence type="ECO:0000256" key="1">
    <source>
        <dbReference type="SAM" id="MobiDB-lite"/>
    </source>
</evidence>
<comment type="caution">
    <text evidence="2">The sequence shown here is derived from an EMBL/GenBank/DDBJ whole genome shotgun (WGS) entry which is preliminary data.</text>
</comment>
<dbReference type="EMBL" id="BPLQ01001782">
    <property type="protein sequence ID" value="GIX85343.1"/>
    <property type="molecule type" value="Genomic_DNA"/>
</dbReference>
<dbReference type="Proteomes" id="UP001054837">
    <property type="component" value="Unassembled WGS sequence"/>
</dbReference>
<dbReference type="AlphaFoldDB" id="A0AAV4NLJ0"/>
<evidence type="ECO:0000313" key="2">
    <source>
        <dbReference type="EMBL" id="GIX85343.1"/>
    </source>
</evidence>
<gene>
    <name evidence="2" type="ORF">CDAR_264581</name>
</gene>
<reference evidence="2 3" key="1">
    <citation type="submission" date="2021-06" db="EMBL/GenBank/DDBJ databases">
        <title>Caerostris darwini draft genome.</title>
        <authorList>
            <person name="Kono N."/>
            <person name="Arakawa K."/>
        </authorList>
    </citation>
    <scope>NUCLEOTIDE SEQUENCE [LARGE SCALE GENOMIC DNA]</scope>
</reference>
<sequence length="141" mass="15517">MKLWVIASCVREWGRGQDQIAHPFPEKPRETRLTFVQTIFWIFSPTTLCSIKCEHCCLGSESAQHTRGGERGGGGCCGKKNKSEDTLQTVTHSIINSKPETNISSNAPSINTHPNKLTGHFRASTRGRSARKCCGGEINSE</sequence>
<evidence type="ECO:0000313" key="3">
    <source>
        <dbReference type="Proteomes" id="UP001054837"/>
    </source>
</evidence>
<feature type="compositionally biased region" description="Polar residues" evidence="1">
    <location>
        <begin position="98"/>
        <end position="115"/>
    </location>
</feature>
<accession>A0AAV4NLJ0</accession>
<proteinExistence type="predicted"/>
<feature type="region of interest" description="Disordered" evidence="1">
    <location>
        <begin position="98"/>
        <end position="124"/>
    </location>
</feature>
<protein>
    <submittedName>
        <fullName evidence="2">Uncharacterized protein</fullName>
    </submittedName>
</protein>
<organism evidence="2 3">
    <name type="scientific">Caerostris darwini</name>
    <dbReference type="NCBI Taxonomy" id="1538125"/>
    <lineage>
        <taxon>Eukaryota</taxon>
        <taxon>Metazoa</taxon>
        <taxon>Ecdysozoa</taxon>
        <taxon>Arthropoda</taxon>
        <taxon>Chelicerata</taxon>
        <taxon>Arachnida</taxon>
        <taxon>Araneae</taxon>
        <taxon>Araneomorphae</taxon>
        <taxon>Entelegynae</taxon>
        <taxon>Araneoidea</taxon>
        <taxon>Araneidae</taxon>
        <taxon>Caerostris</taxon>
    </lineage>
</organism>